<reference evidence="2 3" key="1">
    <citation type="journal article" date="2021" name="Elife">
        <title>Chloroplast acquisition without the gene transfer in kleptoplastic sea slugs, Plakobranchus ocellatus.</title>
        <authorList>
            <person name="Maeda T."/>
            <person name="Takahashi S."/>
            <person name="Yoshida T."/>
            <person name="Shimamura S."/>
            <person name="Takaki Y."/>
            <person name="Nagai Y."/>
            <person name="Toyoda A."/>
            <person name="Suzuki Y."/>
            <person name="Arimoto A."/>
            <person name="Ishii H."/>
            <person name="Satoh N."/>
            <person name="Nishiyama T."/>
            <person name="Hasebe M."/>
            <person name="Maruyama T."/>
            <person name="Minagawa J."/>
            <person name="Obokata J."/>
            <person name="Shigenobu S."/>
        </authorList>
    </citation>
    <scope>NUCLEOTIDE SEQUENCE [LARGE SCALE GENOMIC DNA]</scope>
</reference>
<dbReference type="Proteomes" id="UP000735302">
    <property type="component" value="Unassembled WGS sequence"/>
</dbReference>
<feature type="region of interest" description="Disordered" evidence="1">
    <location>
        <begin position="171"/>
        <end position="217"/>
    </location>
</feature>
<proteinExistence type="predicted"/>
<dbReference type="EMBL" id="BLXT01002256">
    <property type="protein sequence ID" value="GFN92568.1"/>
    <property type="molecule type" value="Genomic_DNA"/>
</dbReference>
<name>A0AAV3ZDV5_9GAST</name>
<gene>
    <name evidence="2" type="ORF">PoB_001907400</name>
</gene>
<feature type="compositionally biased region" description="Basic and acidic residues" evidence="1">
    <location>
        <begin position="172"/>
        <end position="216"/>
    </location>
</feature>
<protein>
    <submittedName>
        <fullName evidence="2">Uncharacterized protein</fullName>
    </submittedName>
</protein>
<evidence type="ECO:0000256" key="1">
    <source>
        <dbReference type="SAM" id="MobiDB-lite"/>
    </source>
</evidence>
<sequence length="280" mass="31251">MPRVGPGEELAPPWLPRQVVAYGLPLVQDKVASLSPPGFCLLSPLPFLRYRPVYFSSYTPSRGCGTSTGIDPSPIHRKMTSRLGSVGQRCPPISGEGSGQGGMLMSDSHYCRAITTSISRIHPSPHTGRTLRQTRRPHCGGGPLNFSQHRRATSPLTTRTVQWVDSITDSTWEEKEVEDSRRKRRQDDSAGKEVGIEDKSQVEKEMPPCPEREAVHRRQPALVASYNPRQPRWSQFFPGPHMGQNMLECTVCLCVINFITFYAQTNFACRAPSMELAILF</sequence>
<evidence type="ECO:0000313" key="3">
    <source>
        <dbReference type="Proteomes" id="UP000735302"/>
    </source>
</evidence>
<organism evidence="2 3">
    <name type="scientific">Plakobranchus ocellatus</name>
    <dbReference type="NCBI Taxonomy" id="259542"/>
    <lineage>
        <taxon>Eukaryota</taxon>
        <taxon>Metazoa</taxon>
        <taxon>Spiralia</taxon>
        <taxon>Lophotrochozoa</taxon>
        <taxon>Mollusca</taxon>
        <taxon>Gastropoda</taxon>
        <taxon>Heterobranchia</taxon>
        <taxon>Euthyneura</taxon>
        <taxon>Panpulmonata</taxon>
        <taxon>Sacoglossa</taxon>
        <taxon>Placobranchoidea</taxon>
        <taxon>Plakobranchidae</taxon>
        <taxon>Plakobranchus</taxon>
    </lineage>
</organism>
<comment type="caution">
    <text evidence="2">The sequence shown here is derived from an EMBL/GenBank/DDBJ whole genome shotgun (WGS) entry which is preliminary data.</text>
</comment>
<evidence type="ECO:0000313" key="2">
    <source>
        <dbReference type="EMBL" id="GFN92568.1"/>
    </source>
</evidence>
<dbReference type="AlphaFoldDB" id="A0AAV3ZDV5"/>
<keyword evidence="3" id="KW-1185">Reference proteome</keyword>
<accession>A0AAV3ZDV5</accession>